<dbReference type="PANTHER" id="PTHR18820">
    <property type="entry name" value="LEG1"/>
    <property type="match status" value="1"/>
</dbReference>
<dbReference type="PANTHER" id="PTHR18820:SF1">
    <property type="entry name" value="PROTEIN LEG1 HOMOLOG"/>
    <property type="match status" value="1"/>
</dbReference>
<evidence type="ECO:0000256" key="6">
    <source>
        <dbReference type="SAM" id="SignalP"/>
    </source>
</evidence>
<feature type="signal peptide" evidence="6">
    <location>
        <begin position="1"/>
        <end position="17"/>
    </location>
</feature>
<feature type="chain" id="PRO_5001836505" evidence="6">
    <location>
        <begin position="18"/>
        <end position="359"/>
    </location>
</feature>
<evidence type="ECO:0000256" key="5">
    <source>
        <dbReference type="ARBA" id="ARBA00023180"/>
    </source>
</evidence>
<reference evidence="7" key="1">
    <citation type="journal article" date="2014" name="Genome Biol. Evol.">
        <title>Monotreme Lactation Protein is highly expressed in monotreme milk and provides antimicrobial protection.</title>
        <authorList>
            <person name="Enjapoori A.K."/>
            <person name="Grant T.R."/>
            <person name="Nicol S.C."/>
            <person name="Lefevre C.M."/>
            <person name="Nicholas K.R."/>
            <person name="Sharp J.A."/>
        </authorList>
    </citation>
    <scope>NUCLEOTIDE SEQUENCE</scope>
</reference>
<comment type="subcellular location">
    <subcellularLocation>
        <location evidence="1">Secreted</location>
    </subcellularLocation>
</comment>
<keyword evidence="4 6" id="KW-0732">Signal</keyword>
<organism evidence="7">
    <name type="scientific">Tachyglossus aculeatus</name>
    <name type="common">Short-beaked echidna</name>
    <name type="synonym">Myrmecophaga aculeata</name>
    <dbReference type="NCBI Taxonomy" id="9261"/>
    <lineage>
        <taxon>Eukaryota</taxon>
        <taxon>Metazoa</taxon>
        <taxon>Chordata</taxon>
        <taxon>Craniata</taxon>
        <taxon>Vertebrata</taxon>
        <taxon>Euteleostomi</taxon>
        <taxon>Mammalia</taxon>
        <taxon>Monotremata</taxon>
        <taxon>Tachyglossidae</taxon>
        <taxon>Tachyglossus</taxon>
    </lineage>
</organism>
<evidence type="ECO:0000256" key="2">
    <source>
        <dbReference type="ARBA" id="ARBA00009122"/>
    </source>
</evidence>
<dbReference type="GO" id="GO:0005615">
    <property type="term" value="C:extracellular space"/>
    <property type="evidence" value="ECO:0007669"/>
    <property type="project" value="TreeGrafter"/>
</dbReference>
<evidence type="ECO:0000256" key="4">
    <source>
        <dbReference type="ARBA" id="ARBA00022729"/>
    </source>
</evidence>
<comment type="similarity">
    <text evidence="2">Belongs to the LEG1 family.</text>
</comment>
<keyword evidence="5" id="KW-0325">Glycoprotein</keyword>
<evidence type="ECO:0000256" key="1">
    <source>
        <dbReference type="ARBA" id="ARBA00004613"/>
    </source>
</evidence>
<evidence type="ECO:0000256" key="3">
    <source>
        <dbReference type="ARBA" id="ARBA00022525"/>
    </source>
</evidence>
<dbReference type="AlphaFoldDB" id="A0A088CNH2"/>
<keyword evidence="3" id="KW-0964">Secreted</keyword>
<name>A0A088CNH2_TACAU</name>
<dbReference type="Pfam" id="PF05612">
    <property type="entry name" value="Leg1"/>
    <property type="match status" value="1"/>
</dbReference>
<dbReference type="InterPro" id="IPR008499">
    <property type="entry name" value="Leg1"/>
</dbReference>
<accession>A0A088CNH2</accession>
<proteinExistence type="evidence at transcript level"/>
<dbReference type="EMBL" id="KJ526385">
    <property type="protein sequence ID" value="AIG59190.1"/>
    <property type="molecule type" value="mRNA"/>
</dbReference>
<gene>
    <name evidence="7" type="primary">MLP</name>
</gene>
<protein>
    <submittedName>
        <fullName evidence="7">Monotreme lactation protein</fullName>
    </submittedName>
</protein>
<sequence>MAFSLCVLFTLASVVSGHVAHPTLGRGDGFPFMWDDAASTLDELNANDTAIFMDAFHYLDRLSMFKMVLEGTHKCFDSFAPNNTANIYWGFTMCLNWLLATGRSADPTGHSTCALAHGDPMCFAEESWWNCIKYNQAVTSFFAAKKAGVFGDVNKTIVLVKPKEANSPYCSSEEECQAAYPDVMAGYLDYFNYLMSLEKTSESIDMDKAQLLLWKAHVTSMENSAAVCTSRLKNYNNNERQLEKDYLTSLLYLAATNYRTNFTETMKFIRDMPHRQLRFGDVAPFIPDMDMKTNNFLVALHGFYSVHSLSGGSSLTHWRNLMNSPVSREMARDMLYLILAGTPLDIPVEMAKMGIPTHV</sequence>
<evidence type="ECO:0000313" key="7">
    <source>
        <dbReference type="EMBL" id="AIG59190.1"/>
    </source>
</evidence>